<name>A0ABR2LUA9_9ASPA</name>
<dbReference type="EMBL" id="JBBWWR010000015">
    <property type="protein sequence ID" value="KAK8950143.1"/>
    <property type="molecule type" value="Genomic_DNA"/>
</dbReference>
<evidence type="ECO:0000313" key="2">
    <source>
        <dbReference type="Proteomes" id="UP001412067"/>
    </source>
</evidence>
<accession>A0ABR2LUA9</accession>
<keyword evidence="2" id="KW-1185">Reference proteome</keyword>
<gene>
    <name evidence="1" type="ORF">KSP40_PGU017992</name>
</gene>
<protein>
    <submittedName>
        <fullName evidence="1">Uncharacterized protein</fullName>
    </submittedName>
</protein>
<comment type="caution">
    <text evidence="1">The sequence shown here is derived from an EMBL/GenBank/DDBJ whole genome shotgun (WGS) entry which is preliminary data.</text>
</comment>
<organism evidence="1 2">
    <name type="scientific">Platanthera guangdongensis</name>
    <dbReference type="NCBI Taxonomy" id="2320717"/>
    <lineage>
        <taxon>Eukaryota</taxon>
        <taxon>Viridiplantae</taxon>
        <taxon>Streptophyta</taxon>
        <taxon>Embryophyta</taxon>
        <taxon>Tracheophyta</taxon>
        <taxon>Spermatophyta</taxon>
        <taxon>Magnoliopsida</taxon>
        <taxon>Liliopsida</taxon>
        <taxon>Asparagales</taxon>
        <taxon>Orchidaceae</taxon>
        <taxon>Orchidoideae</taxon>
        <taxon>Orchideae</taxon>
        <taxon>Orchidinae</taxon>
        <taxon>Platanthera</taxon>
    </lineage>
</organism>
<evidence type="ECO:0000313" key="1">
    <source>
        <dbReference type="EMBL" id="KAK8950143.1"/>
    </source>
</evidence>
<proteinExistence type="predicted"/>
<reference evidence="1 2" key="1">
    <citation type="journal article" date="2022" name="Nat. Plants">
        <title>Genomes of leafy and leafless Platanthera orchids illuminate the evolution of mycoheterotrophy.</title>
        <authorList>
            <person name="Li M.H."/>
            <person name="Liu K.W."/>
            <person name="Li Z."/>
            <person name="Lu H.C."/>
            <person name="Ye Q.L."/>
            <person name="Zhang D."/>
            <person name="Wang J.Y."/>
            <person name="Li Y.F."/>
            <person name="Zhong Z.M."/>
            <person name="Liu X."/>
            <person name="Yu X."/>
            <person name="Liu D.K."/>
            <person name="Tu X.D."/>
            <person name="Liu B."/>
            <person name="Hao Y."/>
            <person name="Liao X.Y."/>
            <person name="Jiang Y.T."/>
            <person name="Sun W.H."/>
            <person name="Chen J."/>
            <person name="Chen Y.Q."/>
            <person name="Ai Y."/>
            <person name="Zhai J.W."/>
            <person name="Wu S.S."/>
            <person name="Zhou Z."/>
            <person name="Hsiao Y.Y."/>
            <person name="Wu W.L."/>
            <person name="Chen Y.Y."/>
            <person name="Lin Y.F."/>
            <person name="Hsu J.L."/>
            <person name="Li C.Y."/>
            <person name="Wang Z.W."/>
            <person name="Zhao X."/>
            <person name="Zhong W.Y."/>
            <person name="Ma X.K."/>
            <person name="Ma L."/>
            <person name="Huang J."/>
            <person name="Chen G.Z."/>
            <person name="Huang M.Z."/>
            <person name="Huang L."/>
            <person name="Peng D.H."/>
            <person name="Luo Y.B."/>
            <person name="Zou S.Q."/>
            <person name="Chen S.P."/>
            <person name="Lan S."/>
            <person name="Tsai W.C."/>
            <person name="Van de Peer Y."/>
            <person name="Liu Z.J."/>
        </authorList>
    </citation>
    <scope>NUCLEOTIDE SEQUENCE [LARGE SCALE GENOMIC DNA]</scope>
    <source>
        <strain evidence="1">Lor288</strain>
    </source>
</reference>
<dbReference type="Proteomes" id="UP001412067">
    <property type="component" value="Unassembled WGS sequence"/>
</dbReference>
<sequence length="140" mass="16468">MSSPDALRTDEISVRLSVRRQSCLSTDYPKKLEYNFEYGFRLRYSRLLQRFVAEASRVWRWYFSLLVFFLIDHPNTLKTFGRGGWFTGEEPAIVSNISSSDRSSLMLRMKFDGFPQLDMVAMRFCATMQLLIPCKRHCTQ</sequence>